<dbReference type="Proteomes" id="UP000177763">
    <property type="component" value="Unassembled WGS sequence"/>
</dbReference>
<comment type="caution">
    <text evidence="1">The sequence shown here is derived from an EMBL/GenBank/DDBJ whole genome shotgun (WGS) entry which is preliminary data.</text>
</comment>
<dbReference type="STRING" id="1802630.A3H26_01680"/>
<gene>
    <name evidence="1" type="ORF">A3H26_01680</name>
</gene>
<dbReference type="PANTHER" id="PTHR43393:SF3">
    <property type="entry name" value="LYSINE DECARBOXYLASE-LIKE PROTEIN"/>
    <property type="match status" value="1"/>
</dbReference>
<reference evidence="1 2" key="1">
    <citation type="journal article" date="2016" name="Nat. Commun.">
        <title>Thousands of microbial genomes shed light on interconnected biogeochemical processes in an aquifer system.</title>
        <authorList>
            <person name="Anantharaman K."/>
            <person name="Brown C.T."/>
            <person name="Hug L.A."/>
            <person name="Sharon I."/>
            <person name="Castelle C.J."/>
            <person name="Probst A.J."/>
            <person name="Thomas B.C."/>
            <person name="Singh A."/>
            <person name="Wilkins M.J."/>
            <person name="Karaoz U."/>
            <person name="Brodie E.L."/>
            <person name="Williams K.H."/>
            <person name="Hubbard S.S."/>
            <person name="Banfield J.F."/>
        </authorList>
    </citation>
    <scope>NUCLEOTIDE SEQUENCE [LARGE SCALE GENOMIC DNA]</scope>
</reference>
<dbReference type="GO" id="GO:0005829">
    <property type="term" value="C:cytosol"/>
    <property type="evidence" value="ECO:0007669"/>
    <property type="project" value="TreeGrafter"/>
</dbReference>
<proteinExistence type="predicted"/>
<protein>
    <recommendedName>
        <fullName evidence="3">DNA-binding protein</fullName>
    </recommendedName>
</protein>
<accession>A0A1F4VIK2</accession>
<sequence length="184" mass="20585">MNEIKRICFLGGASWKPKDPVFMDAYNTAKLLGQNGYEIVNGGGPGVMLASTLGAHDGGTRVLAITYQPTYEHVNYEGMDKNNKFDEEVITNDYFDRTKVMLQNSDVHIVFKGGTGTISEFGMSWANSRIHAGHGKPLILFGEFWHNIVNELNKNMVMREGELDQVRGIVSTPEEVLKFIENLK</sequence>
<dbReference type="PANTHER" id="PTHR43393">
    <property type="entry name" value="CYTOKININ RIBOSIDE 5'-MONOPHOSPHATE PHOSPHORIBOHYDROLASE"/>
    <property type="match status" value="1"/>
</dbReference>
<evidence type="ECO:0000313" key="1">
    <source>
        <dbReference type="EMBL" id="OGC56583.1"/>
    </source>
</evidence>
<dbReference type="InterPro" id="IPR041164">
    <property type="entry name" value="LDcluster4"/>
</dbReference>
<evidence type="ECO:0000313" key="2">
    <source>
        <dbReference type="Proteomes" id="UP000177763"/>
    </source>
</evidence>
<organism evidence="1 2">
    <name type="scientific">candidate division WWE3 bacterium RIFCSPLOWO2_12_FULL_36_10</name>
    <dbReference type="NCBI Taxonomy" id="1802630"/>
    <lineage>
        <taxon>Bacteria</taxon>
        <taxon>Katanobacteria</taxon>
    </lineage>
</organism>
<dbReference type="AlphaFoldDB" id="A0A1F4VIK2"/>
<dbReference type="Pfam" id="PF18306">
    <property type="entry name" value="LDcluster4"/>
    <property type="match status" value="1"/>
</dbReference>
<evidence type="ECO:0008006" key="3">
    <source>
        <dbReference type="Google" id="ProtNLM"/>
    </source>
</evidence>
<dbReference type="EMBL" id="MEVN01000034">
    <property type="protein sequence ID" value="OGC56583.1"/>
    <property type="molecule type" value="Genomic_DNA"/>
</dbReference>
<dbReference type="InterPro" id="IPR052341">
    <property type="entry name" value="LOG_family_nucleotidases"/>
</dbReference>
<dbReference type="SUPFAM" id="SSF102405">
    <property type="entry name" value="MCP/YpsA-like"/>
    <property type="match status" value="1"/>
</dbReference>
<dbReference type="Gene3D" id="3.40.50.450">
    <property type="match status" value="1"/>
</dbReference>
<name>A0A1F4VIK2_UNCKA</name>